<dbReference type="Pfam" id="PF03690">
    <property type="entry name" value="MYG1_exonuc"/>
    <property type="match status" value="1"/>
</dbReference>
<protein>
    <recommendedName>
        <fullName evidence="4">GAMM1 protein</fullName>
    </recommendedName>
</protein>
<sequence>MTKTIGTHNGHFHCDEALAVYMLKQTKQFKEAELIRTRDAAKLDSCDIVVDVGGVYDPATHRYDHHQRGFVEVFGGSFDTKLSSAGLIYKHFGKEIIASTLDLEESDAKVELLYNKVYENFIEALDGGDNGISQYPPEIKPKYRVGTALPQRVANLNPRWNDKDVDVDGQFLKAVAMTGVDLTDCIKYLGEAWLPARELVVQALERREKEVHPSGKILVLDQACPWKEHLFLLEKELCVEEPILYVLYPDEGGNWRVQCVPASPESFETRKGLPQEWRGYRDEELSERSGVPQCIFVHMSGFIGGNKTREGALDMAVKSLDL</sequence>
<evidence type="ECO:0000313" key="2">
    <source>
        <dbReference type="EMBL" id="KAG0266332.1"/>
    </source>
</evidence>
<reference evidence="2" key="1">
    <citation type="journal article" date="2020" name="Fungal Divers.">
        <title>Resolving the Mortierellaceae phylogeny through synthesis of multi-gene phylogenetics and phylogenomics.</title>
        <authorList>
            <person name="Vandepol N."/>
            <person name="Liber J."/>
            <person name="Desiro A."/>
            <person name="Na H."/>
            <person name="Kennedy M."/>
            <person name="Barry K."/>
            <person name="Grigoriev I.V."/>
            <person name="Miller A.N."/>
            <person name="O'Donnell K."/>
            <person name="Stajich J.E."/>
            <person name="Bonito G."/>
        </authorList>
    </citation>
    <scope>NUCLEOTIDE SEQUENCE</scope>
    <source>
        <strain evidence="2">BC1065</strain>
    </source>
</reference>
<comment type="similarity">
    <text evidence="1">Belongs to the MYG1 family.</text>
</comment>
<proteinExistence type="inferred from homology"/>
<dbReference type="Proteomes" id="UP000807716">
    <property type="component" value="Unassembled WGS sequence"/>
</dbReference>
<dbReference type="PANTHER" id="PTHR11215:SF1">
    <property type="entry name" value="MYG1 EXONUCLEASE"/>
    <property type="match status" value="1"/>
</dbReference>
<name>A0A9P6UAB4_9FUNG</name>
<organism evidence="2 3">
    <name type="scientific">Actinomortierella ambigua</name>
    <dbReference type="NCBI Taxonomy" id="1343610"/>
    <lineage>
        <taxon>Eukaryota</taxon>
        <taxon>Fungi</taxon>
        <taxon>Fungi incertae sedis</taxon>
        <taxon>Mucoromycota</taxon>
        <taxon>Mortierellomycotina</taxon>
        <taxon>Mortierellomycetes</taxon>
        <taxon>Mortierellales</taxon>
        <taxon>Mortierellaceae</taxon>
        <taxon>Actinomortierella</taxon>
    </lineage>
</organism>
<dbReference type="PANTHER" id="PTHR11215">
    <property type="entry name" value="METAL DEPENDENT HYDROLASE - RELATED"/>
    <property type="match status" value="1"/>
</dbReference>
<evidence type="ECO:0000313" key="3">
    <source>
        <dbReference type="Proteomes" id="UP000807716"/>
    </source>
</evidence>
<dbReference type="OrthoDB" id="10265310at2759"/>
<dbReference type="InterPro" id="IPR003226">
    <property type="entry name" value="MYG1_exonuclease"/>
</dbReference>
<comment type="caution">
    <text evidence="2">The sequence shown here is derived from an EMBL/GenBank/DDBJ whole genome shotgun (WGS) entry which is preliminary data.</text>
</comment>
<evidence type="ECO:0000256" key="1">
    <source>
        <dbReference type="ARBA" id="ARBA00010105"/>
    </source>
</evidence>
<dbReference type="GO" id="GO:0005634">
    <property type="term" value="C:nucleus"/>
    <property type="evidence" value="ECO:0007669"/>
    <property type="project" value="TreeGrafter"/>
</dbReference>
<dbReference type="AlphaFoldDB" id="A0A9P6UAB4"/>
<dbReference type="EMBL" id="JAAAJB010000096">
    <property type="protein sequence ID" value="KAG0266332.1"/>
    <property type="molecule type" value="Genomic_DNA"/>
</dbReference>
<keyword evidence="3" id="KW-1185">Reference proteome</keyword>
<accession>A0A9P6UAB4</accession>
<dbReference type="GO" id="GO:0005737">
    <property type="term" value="C:cytoplasm"/>
    <property type="evidence" value="ECO:0007669"/>
    <property type="project" value="TreeGrafter"/>
</dbReference>
<gene>
    <name evidence="2" type="ORF">DFQ27_009868</name>
</gene>
<evidence type="ECO:0008006" key="4">
    <source>
        <dbReference type="Google" id="ProtNLM"/>
    </source>
</evidence>